<dbReference type="InterPro" id="IPR019791">
    <property type="entry name" value="Haem_peroxidase_animal"/>
</dbReference>
<reference evidence="1" key="1">
    <citation type="submission" date="2015-07" db="EMBL/GenBank/DDBJ databases">
        <title>MeaNS - Measles Nucleotide Surveillance Program.</title>
        <authorList>
            <person name="Tran T."/>
            <person name="Druce J."/>
        </authorList>
    </citation>
    <scope>NUCLEOTIDE SEQUENCE</scope>
    <source>
        <strain evidence="1">UCB-OBI-ISO-001</strain>
        <tissue evidence="1">Gonad</tissue>
    </source>
</reference>
<dbReference type="PANTHER" id="PTHR11475">
    <property type="entry name" value="OXIDASE/PEROXIDASE"/>
    <property type="match status" value="1"/>
</dbReference>
<dbReference type="OrthoDB" id="6505174at2759"/>
<organism evidence="1">
    <name type="scientific">Octopus bimaculoides</name>
    <name type="common">California two-spotted octopus</name>
    <dbReference type="NCBI Taxonomy" id="37653"/>
    <lineage>
        <taxon>Eukaryota</taxon>
        <taxon>Metazoa</taxon>
        <taxon>Spiralia</taxon>
        <taxon>Lophotrochozoa</taxon>
        <taxon>Mollusca</taxon>
        <taxon>Cephalopoda</taxon>
        <taxon>Coleoidea</taxon>
        <taxon>Octopodiformes</taxon>
        <taxon>Octopoda</taxon>
        <taxon>Incirrata</taxon>
        <taxon>Octopodidae</taxon>
        <taxon>Octopus</taxon>
    </lineage>
</organism>
<dbReference type="EMBL" id="KQ423231">
    <property type="protein sequence ID" value="KOF73237.1"/>
    <property type="molecule type" value="Genomic_DNA"/>
</dbReference>
<accession>A0A0L8G8B0</accession>
<dbReference type="SUPFAM" id="SSF48113">
    <property type="entry name" value="Heme-dependent peroxidases"/>
    <property type="match status" value="1"/>
</dbReference>
<sequence>MDIKKTFMLLINVAIEVFSHDVFKKAPCDFPLKNSLNTLNARSSHLKRKVAFDSIERHKQLCPFQKVNCIYIYRYRTIDGSCNNLKYPLLGKANTPFIRYIPNSYHDRKGSPRSHDVTGQPLPSARAISTTVFDPNNETVRETDINLFTVFFGQFMSHDFTQFVMGKGDLGAIRVNCCQSENKNKNKIHIFYYIFIPKSFITEQTVYQSQCRPMTVSLAAKTSHVSISSVLHLPPRYLVTQVSFSFHLPNPLTRLWSARGYSRRHLAQDVRQQLNEATSYIDGSTVYGSSENTLQQVRLYSKGKWSYS</sequence>
<dbReference type="Gene3D" id="1.10.640.10">
    <property type="entry name" value="Haem peroxidase domain superfamily, animal type"/>
    <property type="match status" value="1"/>
</dbReference>
<protein>
    <submittedName>
        <fullName evidence="1">Uncharacterized protein</fullName>
    </submittedName>
</protein>
<dbReference type="GO" id="GO:0004601">
    <property type="term" value="F:peroxidase activity"/>
    <property type="evidence" value="ECO:0007669"/>
    <property type="project" value="InterPro"/>
</dbReference>
<dbReference type="InterPro" id="IPR037120">
    <property type="entry name" value="Haem_peroxidase_sf_animal"/>
</dbReference>
<gene>
    <name evidence="1" type="ORF">OCBIM_22038192mg</name>
</gene>
<dbReference type="InterPro" id="IPR010255">
    <property type="entry name" value="Haem_peroxidase_sf"/>
</dbReference>
<dbReference type="GO" id="GO:0006979">
    <property type="term" value="P:response to oxidative stress"/>
    <property type="evidence" value="ECO:0007669"/>
    <property type="project" value="InterPro"/>
</dbReference>
<dbReference type="GO" id="GO:0020037">
    <property type="term" value="F:heme binding"/>
    <property type="evidence" value="ECO:0007669"/>
    <property type="project" value="InterPro"/>
</dbReference>
<evidence type="ECO:0000313" key="1">
    <source>
        <dbReference type="EMBL" id="KOF73237.1"/>
    </source>
</evidence>
<name>A0A0L8G8B0_OCTBM</name>
<dbReference type="PANTHER" id="PTHR11475:SF134">
    <property type="entry name" value="LD42267P"/>
    <property type="match status" value="1"/>
</dbReference>
<proteinExistence type="predicted"/>
<dbReference type="PROSITE" id="PS50292">
    <property type="entry name" value="PEROXIDASE_3"/>
    <property type="match status" value="1"/>
</dbReference>
<dbReference type="AlphaFoldDB" id="A0A0L8G8B0"/>
<dbReference type="Pfam" id="PF03098">
    <property type="entry name" value="An_peroxidase"/>
    <property type="match status" value="1"/>
</dbReference>